<feature type="compositionally biased region" description="Basic residues" evidence="1">
    <location>
        <begin position="424"/>
        <end position="433"/>
    </location>
</feature>
<dbReference type="OrthoDB" id="9150631at2"/>
<dbReference type="EMBL" id="ADMG01000035">
    <property type="protein sequence ID" value="EKB30778.1"/>
    <property type="molecule type" value="Genomic_DNA"/>
</dbReference>
<dbReference type="AlphaFoldDB" id="K1JW03"/>
<feature type="region of interest" description="Disordered" evidence="1">
    <location>
        <begin position="397"/>
        <end position="433"/>
    </location>
</feature>
<dbReference type="InterPro" id="IPR006311">
    <property type="entry name" value="TAT_signal"/>
</dbReference>
<proteinExistence type="predicted"/>
<accession>K1JW03</accession>
<dbReference type="HOGENOM" id="CLU_684991_0_0_4"/>
<evidence type="ECO:0000313" key="3">
    <source>
        <dbReference type="EMBL" id="EKB30778.1"/>
    </source>
</evidence>
<keyword evidence="4" id="KW-1185">Reference proteome</keyword>
<name>K1JW03_9BURK</name>
<keyword evidence="2" id="KW-0732">Signal</keyword>
<feature type="chain" id="PRO_5003849714" evidence="2">
    <location>
        <begin position="30"/>
        <end position="433"/>
    </location>
</feature>
<dbReference type="RefSeq" id="WP_005435591.1">
    <property type="nucleotide sequence ID" value="NZ_JH815517.1"/>
</dbReference>
<dbReference type="Proteomes" id="UP000005835">
    <property type="component" value="Unassembled WGS sequence"/>
</dbReference>
<dbReference type="PROSITE" id="PS51318">
    <property type="entry name" value="TAT"/>
    <property type="match status" value="1"/>
</dbReference>
<feature type="signal peptide" evidence="2">
    <location>
        <begin position="1"/>
        <end position="29"/>
    </location>
</feature>
<evidence type="ECO:0000256" key="2">
    <source>
        <dbReference type="SAM" id="SignalP"/>
    </source>
</evidence>
<sequence length="433" mass="48113">MSVHITRRALIGSASAAAALWLTGCATTAAPREENIRPATFSNLGARAAPATPLTAKRIPMPVVDAFKGDGIFFFDDDEGAQFRITDLIRENNRYKVEEDYAFGKPHGFSWGSGAVGIMRDGRRVPPENPTGLRPEGDHVVIEFDGREKLELRVTLEAYDVSGQEIRDFLRTRGNMPTKAALFMGEERFPAGSVAYAATLWIIQDELLALSHTAFTGSNNIEDFSERFTKETPYCLNVLPGDGVTPVGLRFEKTIKKKTGKEKIKTRRGTKTRTVELPQNGLVNVYHTKSGTIFCQRSKPDPVVKARWDLRYLNGTRTLTVDFPTLIDSLSIGLMTANRGKLMPAFAEELTPTSRKTRVIPTAVWLKNERIRDSQYRFNKTAATAVKAAIEASRPRRKAWEAANESDVTRRARALQAKKAASGKARRTPAKKR</sequence>
<gene>
    <name evidence="3" type="ORF">HMPREF9465_01468</name>
</gene>
<dbReference type="PATRIC" id="fig|742823.3.peg.1460"/>
<dbReference type="eggNOG" id="ENOG5033TKC">
    <property type="taxonomic scope" value="Bacteria"/>
</dbReference>
<evidence type="ECO:0000256" key="1">
    <source>
        <dbReference type="SAM" id="MobiDB-lite"/>
    </source>
</evidence>
<evidence type="ECO:0000313" key="4">
    <source>
        <dbReference type="Proteomes" id="UP000005835"/>
    </source>
</evidence>
<organism evidence="3 4">
    <name type="scientific">Sutterella wadsworthensis 2_1_59BFAA</name>
    <dbReference type="NCBI Taxonomy" id="742823"/>
    <lineage>
        <taxon>Bacteria</taxon>
        <taxon>Pseudomonadati</taxon>
        <taxon>Pseudomonadota</taxon>
        <taxon>Betaproteobacteria</taxon>
        <taxon>Burkholderiales</taxon>
        <taxon>Sutterellaceae</taxon>
        <taxon>Sutterella</taxon>
    </lineage>
</organism>
<dbReference type="STRING" id="742823.HMPREF9465_01468"/>
<reference evidence="3 4" key="1">
    <citation type="submission" date="2012-05" db="EMBL/GenBank/DDBJ databases">
        <title>The Genome Sequence of Sutterella wadsworthensis 2_1_59BFAA.</title>
        <authorList>
            <consortium name="The Broad Institute Genome Sequencing Platform"/>
            <person name="Earl A."/>
            <person name="Ward D."/>
            <person name="Feldgarden M."/>
            <person name="Gevers D."/>
            <person name="Daigneault M."/>
            <person name="Strauss J."/>
            <person name="Allen-Vercoe E."/>
            <person name="Walker B."/>
            <person name="Young S.K."/>
            <person name="Zeng Q."/>
            <person name="Gargeya S."/>
            <person name="Fitzgerald M."/>
            <person name="Haas B."/>
            <person name="Abouelleil A."/>
            <person name="Alvarado L."/>
            <person name="Arachchi H.M."/>
            <person name="Berlin A.M."/>
            <person name="Chapman S.B."/>
            <person name="Goldberg J."/>
            <person name="Griggs A."/>
            <person name="Gujja S."/>
            <person name="Hansen M."/>
            <person name="Howarth C."/>
            <person name="Imamovic A."/>
            <person name="Larimer J."/>
            <person name="McCowen C."/>
            <person name="Montmayeur A."/>
            <person name="Murphy C."/>
            <person name="Neiman D."/>
            <person name="Pearson M."/>
            <person name="Priest M."/>
            <person name="Roberts A."/>
            <person name="Saif S."/>
            <person name="Shea T."/>
            <person name="Sisk P."/>
            <person name="Sykes S."/>
            <person name="Wortman J."/>
            <person name="Nusbaum C."/>
            <person name="Birren B."/>
        </authorList>
    </citation>
    <scope>NUCLEOTIDE SEQUENCE [LARGE SCALE GENOMIC DNA]</scope>
    <source>
        <strain evidence="3 4">2_1_59BFAA</strain>
    </source>
</reference>
<dbReference type="PROSITE" id="PS51257">
    <property type="entry name" value="PROKAR_LIPOPROTEIN"/>
    <property type="match status" value="1"/>
</dbReference>
<protein>
    <submittedName>
        <fullName evidence="3">Uncharacterized protein</fullName>
    </submittedName>
</protein>
<comment type="caution">
    <text evidence="3">The sequence shown here is derived from an EMBL/GenBank/DDBJ whole genome shotgun (WGS) entry which is preliminary data.</text>
</comment>